<evidence type="ECO:0008006" key="3">
    <source>
        <dbReference type="Google" id="ProtNLM"/>
    </source>
</evidence>
<protein>
    <recommendedName>
        <fullName evidence="3">Glycolipid-binding domain-containing protein</fullName>
    </recommendedName>
</protein>
<accession>A0A6I6MX66</accession>
<evidence type="ECO:0000313" key="2">
    <source>
        <dbReference type="Proteomes" id="UP000431269"/>
    </source>
</evidence>
<dbReference type="AlphaFoldDB" id="A0A6I6MX66"/>
<organism evidence="1 2">
    <name type="scientific">Terricaulis silvestris</name>
    <dbReference type="NCBI Taxonomy" id="2686094"/>
    <lineage>
        <taxon>Bacteria</taxon>
        <taxon>Pseudomonadati</taxon>
        <taxon>Pseudomonadota</taxon>
        <taxon>Alphaproteobacteria</taxon>
        <taxon>Caulobacterales</taxon>
        <taxon>Caulobacteraceae</taxon>
        <taxon>Terricaulis</taxon>
    </lineage>
</organism>
<dbReference type="Proteomes" id="UP000431269">
    <property type="component" value="Chromosome"/>
</dbReference>
<dbReference type="RefSeq" id="WP_158766616.1">
    <property type="nucleotide sequence ID" value="NZ_CP047045.1"/>
</dbReference>
<dbReference type="EMBL" id="CP047045">
    <property type="protein sequence ID" value="QGZ95783.1"/>
    <property type="molecule type" value="Genomic_DNA"/>
</dbReference>
<reference evidence="2" key="1">
    <citation type="submission" date="2019-12" db="EMBL/GenBank/DDBJ databases">
        <title>Complete genome of Terracaulis silvestris 0127_4.</title>
        <authorList>
            <person name="Vieira S."/>
            <person name="Riedel T."/>
            <person name="Sproer C."/>
            <person name="Pascual J."/>
            <person name="Boedeker C."/>
            <person name="Overmann J."/>
        </authorList>
    </citation>
    <scope>NUCLEOTIDE SEQUENCE [LARGE SCALE GENOMIC DNA]</scope>
    <source>
        <strain evidence="2">0127_4</strain>
    </source>
</reference>
<keyword evidence="2" id="KW-1185">Reference proteome</keyword>
<sequence>MFRAWRRLDQPGLETLRLTRAGEGWRAQSLIVDGGETPFGMSCDWRLDTLWRSLRVRLDLFDANGEHALEIERAGPDAWLVNGEARPDLEGCLEVDVSATPFCNGLALRRLGREPGELTALYVLAPELSVQPSRQRYERAGENWRYVDLGAAKGFTAVLRFDDDLIVRDYEGLFEALD</sequence>
<gene>
    <name evidence="1" type="ORF">DSM104635_02634</name>
</gene>
<evidence type="ECO:0000313" key="1">
    <source>
        <dbReference type="EMBL" id="QGZ95783.1"/>
    </source>
</evidence>
<dbReference type="KEGG" id="tsv:DSM104635_02634"/>
<dbReference type="SUPFAM" id="SSF159275">
    <property type="entry name" value="PA1994-like"/>
    <property type="match status" value="1"/>
</dbReference>
<name>A0A6I6MX66_9CAUL</name>
<dbReference type="InterPro" id="IPR009467">
    <property type="entry name" value="Glycolipid-bd_prot_put"/>
</dbReference>
<dbReference type="Pfam" id="PF06475">
    <property type="entry name" value="Glycolipid_bind"/>
    <property type="match status" value="1"/>
</dbReference>
<proteinExistence type="predicted"/>